<comment type="pathway">
    <text evidence="3">Amino-acid biosynthesis; L-tryptophan biosynthesis; L-tryptophan from chorismate: step 3/5.</text>
</comment>
<accession>A0A9P6KCG7</accession>
<keyword evidence="11" id="KW-0511">Multifunctional enzyme</keyword>
<dbReference type="Gene3D" id="3.20.20.70">
    <property type="entry name" value="Aldolase class I"/>
    <property type="match status" value="2"/>
</dbReference>
<dbReference type="AlphaFoldDB" id="A0A9P6KCG7"/>
<dbReference type="InterPro" id="IPR013798">
    <property type="entry name" value="Indole-3-glycerol_P_synth_dom"/>
</dbReference>
<feature type="domain" description="N-(5'phosphoribosyl) anthranilate isomerase (PRAI)" evidence="15">
    <location>
        <begin position="318"/>
        <end position="497"/>
    </location>
</feature>
<comment type="catalytic activity">
    <reaction evidence="2">
        <text>1-(2-carboxyphenylamino)-1-deoxy-D-ribulose 5-phosphate + H(+) = (1S,2R)-1-C-(indol-3-yl)glycerol 3-phosphate + CO2 + H2O</text>
        <dbReference type="Rhea" id="RHEA:23476"/>
        <dbReference type="ChEBI" id="CHEBI:15377"/>
        <dbReference type="ChEBI" id="CHEBI:15378"/>
        <dbReference type="ChEBI" id="CHEBI:16526"/>
        <dbReference type="ChEBI" id="CHEBI:58613"/>
        <dbReference type="ChEBI" id="CHEBI:58866"/>
        <dbReference type="EC" id="4.1.1.48"/>
    </reaction>
</comment>
<dbReference type="PANTHER" id="PTHR22854:SF2">
    <property type="entry name" value="INDOLE-3-GLYCEROL-PHOSPHATE SYNTHASE"/>
    <property type="match status" value="1"/>
</dbReference>
<dbReference type="Proteomes" id="UP000780801">
    <property type="component" value="Unassembled WGS sequence"/>
</dbReference>
<protein>
    <submittedName>
        <fullName evidence="17">Bifunctional tryptophan synthase trp1</fullName>
    </submittedName>
</protein>
<name>A0A9P6KCG7_9FUNG</name>
<sequence length="841" mass="90102">LIDLGVAPKQLDFVARIRQNLPLPAVMGEIKRASPSKGNIDLDANAAEQSLAYARAGASVISVLTEPKWFKGSLNDMRVVRAMIDSLPNRPAVLRKDFIVDPYQILEARVYGADTILLIVAMLSVEQLHSLYKFAKGLGIEPLVEVNNAQEMEVAIELGAKVIGVNNRNLHNFEVDMQTTTNLANMVPADTILVALSGIKGREDVEHYMEQGVKGVLVGEALMLSKDKRTFIRDLLGLPTEVQESKVLVKICGVQTVDAALQAADAGADFLGMIFVEGSKRHVKMDVAAEIVEAVREYANATAAAFDGDDENFSQKKDSDEVANSDWFSMHARRAERNPRKPMIVGVFRDASLEEITRVVDTLKIDLVQFHGGENPEQAKFLPVPVIKAFHCRGDENPKEVIQRVAGTRGLNAYCLLDAAGKAGGYGGGEGNSFEWSLAKAVVESQEGGFPILLAGGLTPENVSEAVRAVRPWAVDVSSGVETEGEKDGQKIRDFVEPKREDIIASAVKFLQDPKVQTSTLGKKVAFLESKGLTSEEIEDAMQRANGTAPAAAAPLAMVPAGQPQYAQQGMMVPGGQMMMAPPALPPKRNYDWKDIFIAAVVAGGFGYGVFQVAKKVIGPKLQYPSQEDLDLDKKKLDEQFEEIEKSLTEVKDSTTTVAKNVEEQTAHVKDSLESMSGVLDGMKTNDDKREQELAGLKSDIENIKTMIPQLMDKNKESQTNVLNELQSEIKSLKSLLLNRRGPGAASPVPAPTGMASPTAPWSALNYGATQPAAAASTSAPAAASKPAEENGASSFLSGKASIPAWQLTAQKNVIPGTTPGGASSSGDSSATAEGSNATAP</sequence>
<evidence type="ECO:0000259" key="16">
    <source>
        <dbReference type="Pfam" id="PF04695"/>
    </source>
</evidence>
<dbReference type="InterPro" id="IPR006785">
    <property type="entry name" value="Pex14_N"/>
</dbReference>
<feature type="region of interest" description="Disordered" evidence="13">
    <location>
        <begin position="811"/>
        <end position="841"/>
    </location>
</feature>
<evidence type="ECO:0000256" key="1">
    <source>
        <dbReference type="ARBA" id="ARBA00001164"/>
    </source>
</evidence>
<dbReference type="Pfam" id="PF00697">
    <property type="entry name" value="PRAI"/>
    <property type="match status" value="1"/>
</dbReference>
<keyword evidence="9" id="KW-0413">Isomerase</keyword>
<evidence type="ECO:0000256" key="3">
    <source>
        <dbReference type="ARBA" id="ARBA00004664"/>
    </source>
</evidence>
<evidence type="ECO:0000313" key="17">
    <source>
        <dbReference type="EMBL" id="KAF9579818.1"/>
    </source>
</evidence>
<comment type="caution">
    <text evidence="17">The sequence shown here is derived from an EMBL/GenBank/DDBJ whole genome shotgun (WGS) entry which is preliminary data.</text>
</comment>
<dbReference type="PANTHER" id="PTHR22854">
    <property type="entry name" value="TRYPTOPHAN BIOSYNTHESIS PROTEIN"/>
    <property type="match status" value="1"/>
</dbReference>
<evidence type="ECO:0000313" key="18">
    <source>
        <dbReference type="Proteomes" id="UP000780801"/>
    </source>
</evidence>
<evidence type="ECO:0000256" key="5">
    <source>
        <dbReference type="ARBA" id="ARBA00022605"/>
    </source>
</evidence>
<dbReference type="InterPro" id="IPR011060">
    <property type="entry name" value="RibuloseP-bd_barrel"/>
</dbReference>
<dbReference type="CDD" id="cd00405">
    <property type="entry name" value="PRAI"/>
    <property type="match status" value="1"/>
</dbReference>
<dbReference type="Pfam" id="PF00218">
    <property type="entry name" value="IGPS"/>
    <property type="match status" value="1"/>
</dbReference>
<keyword evidence="6" id="KW-0210">Decarboxylase</keyword>
<dbReference type="InterPro" id="IPR001240">
    <property type="entry name" value="PRAI_dom"/>
</dbReference>
<comment type="pathway">
    <text evidence="4">Amino-acid biosynthesis; L-tryptophan biosynthesis; L-tryptophan from chorismate: step 4/5.</text>
</comment>
<feature type="non-terminal residue" evidence="17">
    <location>
        <position position="1"/>
    </location>
</feature>
<evidence type="ECO:0000256" key="2">
    <source>
        <dbReference type="ARBA" id="ARBA00001633"/>
    </source>
</evidence>
<evidence type="ECO:0000256" key="6">
    <source>
        <dbReference type="ARBA" id="ARBA00022793"/>
    </source>
</evidence>
<reference evidence="17" key="1">
    <citation type="journal article" date="2020" name="Fungal Divers.">
        <title>Resolving the Mortierellaceae phylogeny through synthesis of multi-gene phylogenetics and phylogenomics.</title>
        <authorList>
            <person name="Vandepol N."/>
            <person name="Liber J."/>
            <person name="Desiro A."/>
            <person name="Na H."/>
            <person name="Kennedy M."/>
            <person name="Barry K."/>
            <person name="Grigoriev I.V."/>
            <person name="Miller A.N."/>
            <person name="O'Donnell K."/>
            <person name="Stajich J.E."/>
            <person name="Bonito G."/>
        </authorList>
    </citation>
    <scope>NUCLEOTIDE SEQUENCE</scope>
    <source>
        <strain evidence="17">KOD1015</strain>
    </source>
</reference>
<evidence type="ECO:0000256" key="8">
    <source>
        <dbReference type="ARBA" id="ARBA00023141"/>
    </source>
</evidence>
<dbReference type="HAMAP" id="MF_00135">
    <property type="entry name" value="PRAI"/>
    <property type="match status" value="1"/>
</dbReference>
<proteinExistence type="inferred from homology"/>
<dbReference type="InterPro" id="IPR013785">
    <property type="entry name" value="Aldolase_TIM"/>
</dbReference>
<dbReference type="InterPro" id="IPR036388">
    <property type="entry name" value="WH-like_DNA-bd_sf"/>
</dbReference>
<feature type="domain" description="Indole-3-glycerol phosphate synthase" evidence="14">
    <location>
        <begin position="6"/>
        <end position="235"/>
    </location>
</feature>
<feature type="coiled-coil region" evidence="12">
    <location>
        <begin position="627"/>
        <end position="654"/>
    </location>
</feature>
<gene>
    <name evidence="17" type="primary">TRP1_2</name>
    <name evidence="17" type="ORF">BGW38_003769</name>
</gene>
<dbReference type="EMBL" id="JAABOA010002472">
    <property type="protein sequence ID" value="KAF9579818.1"/>
    <property type="molecule type" value="Genomic_DNA"/>
</dbReference>
<dbReference type="InterPro" id="IPR001468">
    <property type="entry name" value="Indole-3-GlycerolPSynthase_CS"/>
</dbReference>
<dbReference type="Pfam" id="PF04695">
    <property type="entry name" value="Pex14_N"/>
    <property type="match status" value="1"/>
</dbReference>
<evidence type="ECO:0000256" key="13">
    <source>
        <dbReference type="SAM" id="MobiDB-lite"/>
    </source>
</evidence>
<keyword evidence="12" id="KW-0175">Coiled coil</keyword>
<evidence type="ECO:0000256" key="11">
    <source>
        <dbReference type="ARBA" id="ARBA00023268"/>
    </source>
</evidence>
<feature type="compositionally biased region" description="Low complexity" evidence="13">
    <location>
        <begin position="817"/>
        <end position="841"/>
    </location>
</feature>
<dbReference type="Gene3D" id="1.10.10.10">
    <property type="entry name" value="Winged helix-like DNA-binding domain superfamily/Winged helix DNA-binding domain"/>
    <property type="match status" value="1"/>
</dbReference>
<evidence type="ECO:0000256" key="4">
    <source>
        <dbReference type="ARBA" id="ARBA00004696"/>
    </source>
</evidence>
<evidence type="ECO:0000259" key="14">
    <source>
        <dbReference type="Pfam" id="PF00218"/>
    </source>
</evidence>
<keyword evidence="10" id="KW-0456">Lyase</keyword>
<keyword evidence="5" id="KW-0028">Amino-acid biosynthesis</keyword>
<keyword evidence="7" id="KW-0822">Tryptophan biosynthesis</keyword>
<dbReference type="InterPro" id="IPR045186">
    <property type="entry name" value="Indole-3-glycerol_P_synth"/>
</dbReference>
<dbReference type="GO" id="GO:0004640">
    <property type="term" value="F:phosphoribosylanthranilate isomerase activity"/>
    <property type="evidence" value="ECO:0007669"/>
    <property type="project" value="UniProtKB-EC"/>
</dbReference>
<evidence type="ECO:0000256" key="12">
    <source>
        <dbReference type="SAM" id="Coils"/>
    </source>
</evidence>
<keyword evidence="18" id="KW-1185">Reference proteome</keyword>
<evidence type="ECO:0000256" key="7">
    <source>
        <dbReference type="ARBA" id="ARBA00022822"/>
    </source>
</evidence>
<organism evidence="17 18">
    <name type="scientific">Lunasporangiospora selenospora</name>
    <dbReference type="NCBI Taxonomy" id="979761"/>
    <lineage>
        <taxon>Eukaryota</taxon>
        <taxon>Fungi</taxon>
        <taxon>Fungi incertae sedis</taxon>
        <taxon>Mucoromycota</taxon>
        <taxon>Mortierellomycotina</taxon>
        <taxon>Mortierellomycetes</taxon>
        <taxon>Mortierellales</taxon>
        <taxon>Mortierellaceae</taxon>
        <taxon>Lunasporangiospora</taxon>
    </lineage>
</organism>
<comment type="catalytic activity">
    <reaction evidence="1">
        <text>N-(5-phospho-beta-D-ribosyl)anthranilate = 1-(2-carboxyphenylamino)-1-deoxy-D-ribulose 5-phosphate</text>
        <dbReference type="Rhea" id="RHEA:21540"/>
        <dbReference type="ChEBI" id="CHEBI:18277"/>
        <dbReference type="ChEBI" id="CHEBI:58613"/>
        <dbReference type="EC" id="5.3.1.24"/>
    </reaction>
</comment>
<dbReference type="PROSITE" id="PS00614">
    <property type="entry name" value="IGPS"/>
    <property type="match status" value="1"/>
</dbReference>
<keyword evidence="8" id="KW-0057">Aromatic amino acid biosynthesis</keyword>
<dbReference type="FunFam" id="3.20.20.70:FF:000024">
    <property type="entry name" value="Indole-3-glycerol phosphate synthase"/>
    <property type="match status" value="1"/>
</dbReference>
<dbReference type="GO" id="GO:0000162">
    <property type="term" value="P:L-tryptophan biosynthetic process"/>
    <property type="evidence" value="ECO:0007669"/>
    <property type="project" value="UniProtKB-KW"/>
</dbReference>
<dbReference type="OrthoDB" id="524799at2759"/>
<dbReference type="SUPFAM" id="SSF51366">
    <property type="entry name" value="Ribulose-phoshate binding barrel"/>
    <property type="match status" value="2"/>
</dbReference>
<dbReference type="CDD" id="cd00331">
    <property type="entry name" value="IGPS"/>
    <property type="match status" value="1"/>
</dbReference>
<evidence type="ECO:0000256" key="10">
    <source>
        <dbReference type="ARBA" id="ARBA00023239"/>
    </source>
</evidence>
<feature type="domain" description="Peroxisome membrane anchor protein Pex14p N-terminal" evidence="16">
    <location>
        <begin position="500"/>
        <end position="544"/>
    </location>
</feature>
<evidence type="ECO:0000259" key="15">
    <source>
        <dbReference type="Pfam" id="PF00697"/>
    </source>
</evidence>
<dbReference type="GO" id="GO:0004425">
    <property type="term" value="F:indole-3-glycerol-phosphate synthase activity"/>
    <property type="evidence" value="ECO:0007669"/>
    <property type="project" value="UniProtKB-EC"/>
</dbReference>
<evidence type="ECO:0000256" key="9">
    <source>
        <dbReference type="ARBA" id="ARBA00023235"/>
    </source>
</evidence>